<reference evidence="3" key="1">
    <citation type="journal article" date="2010" name="Genome Res.">
        <title>Population genomic sequencing of Coccidioides fungi reveals recent hybridization and transposon control.</title>
        <authorList>
            <person name="Neafsey D.E."/>
            <person name="Barker B.M."/>
            <person name="Sharpton T.J."/>
            <person name="Stajich J.E."/>
            <person name="Park D.J."/>
            <person name="Whiston E."/>
            <person name="Hung C.-Y."/>
            <person name="McMahan C."/>
            <person name="White J."/>
            <person name="Sykes S."/>
            <person name="Heiman D."/>
            <person name="Young S."/>
            <person name="Zeng Q."/>
            <person name="Abouelleil A."/>
            <person name="Aftuck L."/>
            <person name="Bessette D."/>
            <person name="Brown A."/>
            <person name="FitzGerald M."/>
            <person name="Lui A."/>
            <person name="Macdonald J.P."/>
            <person name="Priest M."/>
            <person name="Orbach M.J."/>
            <person name="Galgiani J.N."/>
            <person name="Kirkland T.N."/>
            <person name="Cole G.T."/>
            <person name="Birren B.W."/>
            <person name="Henn M.R."/>
            <person name="Taylor J.W."/>
            <person name="Rounsley S.D."/>
        </authorList>
    </citation>
    <scope>NUCLEOTIDE SEQUENCE [LARGE SCALE GENOMIC DNA]</scope>
    <source>
        <strain evidence="3">RMSCC 757 / Silveira</strain>
    </source>
</reference>
<dbReference type="HOGENOM" id="CLU_1098404_0_0_1"/>
<sequence>MRFQPPINADDLISNIYFDLAYSDVDFPTERRSAQHQTVRKMMTATSARPDKGISMNGQHSPDSLSHSFIISFEACEGLPASDPFVPDVSLHAVTPVPLPSISKRKSSKITDSDSLSNKKNSSCSGLVLLTSEPPQEMDSLPSFQWEVVREGVALNKLKKSGNSKSVLRFPQGIFGKPHCQLTRAFQISPRHFSQAPGQTTFPTKATLLLFLQGIFATSQPSSSRSNIPNQVTRHAFDDSLSLGSHPGNQELM</sequence>
<protein>
    <submittedName>
        <fullName evidence="2">Uncharacterized protein</fullName>
    </submittedName>
</protein>
<accession>E9D5N7</accession>
<proteinExistence type="predicted"/>
<feature type="region of interest" description="Disordered" evidence="1">
    <location>
        <begin position="102"/>
        <end position="121"/>
    </location>
</feature>
<name>E9D5N7_COCPS</name>
<organism evidence="3">
    <name type="scientific">Coccidioides posadasii (strain RMSCC 757 / Silveira)</name>
    <name type="common">Valley fever fungus</name>
    <dbReference type="NCBI Taxonomy" id="443226"/>
    <lineage>
        <taxon>Eukaryota</taxon>
        <taxon>Fungi</taxon>
        <taxon>Dikarya</taxon>
        <taxon>Ascomycota</taxon>
        <taxon>Pezizomycotina</taxon>
        <taxon>Eurotiomycetes</taxon>
        <taxon>Eurotiomycetidae</taxon>
        <taxon>Onygenales</taxon>
        <taxon>Onygenaceae</taxon>
        <taxon>Coccidioides</taxon>
    </lineage>
</organism>
<evidence type="ECO:0000256" key="1">
    <source>
        <dbReference type="SAM" id="MobiDB-lite"/>
    </source>
</evidence>
<dbReference type="VEuPathDB" id="FungiDB:CPSG_04917"/>
<gene>
    <name evidence="2" type="ORF">CPSG_04917</name>
</gene>
<dbReference type="EMBL" id="GL636492">
    <property type="protein sequence ID" value="EFW18231.1"/>
    <property type="molecule type" value="Genomic_DNA"/>
</dbReference>
<dbReference type="Proteomes" id="UP000002497">
    <property type="component" value="Unassembled WGS sequence"/>
</dbReference>
<evidence type="ECO:0000313" key="2">
    <source>
        <dbReference type="EMBL" id="EFW18231.1"/>
    </source>
</evidence>
<evidence type="ECO:0000313" key="3">
    <source>
        <dbReference type="Proteomes" id="UP000002497"/>
    </source>
</evidence>
<reference evidence="3" key="2">
    <citation type="submission" date="2010-03" db="EMBL/GenBank/DDBJ databases">
        <title>The genome sequence of Coccidioides posadasii strain Silveira.</title>
        <authorList>
            <consortium name="The Broad Institute Genome Sequencing Center for Infectious Disease"/>
            <person name="Neafsey D."/>
            <person name="Orbach M."/>
            <person name="Henn M.R."/>
            <person name="Cole G.T."/>
            <person name="Galgiani J."/>
            <person name="Gardner M.J."/>
            <person name="Kirkland T.N."/>
            <person name="Taylor J.W."/>
            <person name="Young S.K."/>
            <person name="Zeng Q."/>
            <person name="Koehrsen M."/>
            <person name="Alvarado L."/>
            <person name="Berlin A."/>
            <person name="Borenstein D."/>
            <person name="Chapman S.B."/>
            <person name="Chen Z."/>
            <person name="Engels R."/>
            <person name="Freedman E."/>
            <person name="Gellesch M."/>
            <person name="Goldberg J."/>
            <person name="Griggs A."/>
            <person name="Gujja S."/>
            <person name="Heilman E."/>
            <person name="Heiman D."/>
            <person name="Howarth C."/>
            <person name="Jen D."/>
            <person name="Larson L."/>
            <person name="Mehta T."/>
            <person name="Neiman D."/>
            <person name="Park D."/>
            <person name="Pearson M."/>
            <person name="Richards J."/>
            <person name="Roberts A."/>
            <person name="Saif S."/>
            <person name="Shea T."/>
            <person name="Shenoy N."/>
            <person name="Sisk P."/>
            <person name="Stolte C."/>
            <person name="Sykes S."/>
            <person name="Walk T."/>
            <person name="White J."/>
            <person name="Yandava C."/>
            <person name="Haas B."/>
            <person name="Nusbaum C."/>
            <person name="Birren B."/>
        </authorList>
    </citation>
    <scope>NUCLEOTIDE SEQUENCE [LARGE SCALE GENOMIC DNA]</scope>
    <source>
        <strain evidence="3">RMSCC 757 / Silveira</strain>
    </source>
</reference>
<dbReference type="AlphaFoldDB" id="E9D5N7"/>
<keyword evidence="3" id="KW-1185">Reference proteome</keyword>